<organism evidence="1 2">
    <name type="scientific">Roseobacter fucihabitans</name>
    <dbReference type="NCBI Taxonomy" id="1537242"/>
    <lineage>
        <taxon>Bacteria</taxon>
        <taxon>Pseudomonadati</taxon>
        <taxon>Pseudomonadota</taxon>
        <taxon>Alphaproteobacteria</taxon>
        <taxon>Rhodobacterales</taxon>
        <taxon>Roseobacteraceae</taxon>
        <taxon>Roseobacter</taxon>
    </lineage>
</organism>
<reference evidence="2" key="1">
    <citation type="submission" date="2024-01" db="EMBL/GenBank/DDBJ databases">
        <title>Roseobacter fucihabitans sp. nov., isolated from the brown alga Fucus spiralis.</title>
        <authorList>
            <person name="Hahnke S."/>
            <person name="Berger M."/>
            <person name="Schlingloff A."/>
            <person name="Athale I."/>
            <person name="Neumann-Schaal M."/>
            <person name="Adenaya A."/>
            <person name="Poehlein A."/>
            <person name="Daniel R."/>
            <person name="Pertersen J."/>
            <person name="Brinkhoff T."/>
        </authorList>
    </citation>
    <scope>NUCLEOTIDE SEQUENCE [LARGE SCALE GENOMIC DNA]</scope>
    <source>
        <strain evidence="2">B14</strain>
    </source>
</reference>
<protein>
    <submittedName>
        <fullName evidence="1">Uncharacterized protein</fullName>
    </submittedName>
</protein>
<dbReference type="Proteomes" id="UP001318682">
    <property type="component" value="Chromosome"/>
</dbReference>
<proteinExistence type="predicted"/>
<accession>A0ABZ2BNE6</accession>
<gene>
    <name evidence="1" type="ORF">ROLI_005920</name>
</gene>
<dbReference type="EMBL" id="CP143423">
    <property type="protein sequence ID" value="WVX47522.1"/>
    <property type="molecule type" value="Genomic_DNA"/>
</dbReference>
<name>A0ABZ2BNE6_9RHOB</name>
<keyword evidence="2" id="KW-1185">Reference proteome</keyword>
<sequence length="302" mass="34577">MEDLRIDADELEIEYGVNPSEYYFFDVQNDEMCPIGESGFSLYRHLRATFSYECTCLQYESEKAGFAPIADIDPLKSDSEDWSNRETSETDRIAPNSEAEEALILLLEDYSASQRLFNVMLHAHGLSHVTNTPRTGAHFIKTWAAPYSDDWYAAECFDLLSAIMRENRLDEVSSILAQMTKAYRLGRAKSDMLWRKRHFETSRSGKKQLDSLKAATRRGTDTASKRTKTKLACLQKLWLAICKEDELLRRYDTKAADTLFDFLKANSSDAAYKSLKIRKTGEPIGQDAIRRFIRELRASGKI</sequence>
<evidence type="ECO:0000313" key="2">
    <source>
        <dbReference type="Proteomes" id="UP001318682"/>
    </source>
</evidence>
<evidence type="ECO:0000313" key="1">
    <source>
        <dbReference type="EMBL" id="WVX47522.1"/>
    </source>
</evidence>